<organism evidence="1">
    <name type="scientific">Rhizophora mucronata</name>
    <name type="common">Asiatic mangrove</name>
    <dbReference type="NCBI Taxonomy" id="61149"/>
    <lineage>
        <taxon>Eukaryota</taxon>
        <taxon>Viridiplantae</taxon>
        <taxon>Streptophyta</taxon>
        <taxon>Embryophyta</taxon>
        <taxon>Tracheophyta</taxon>
        <taxon>Spermatophyta</taxon>
        <taxon>Magnoliopsida</taxon>
        <taxon>eudicotyledons</taxon>
        <taxon>Gunneridae</taxon>
        <taxon>Pentapetalae</taxon>
        <taxon>rosids</taxon>
        <taxon>fabids</taxon>
        <taxon>Malpighiales</taxon>
        <taxon>Rhizophoraceae</taxon>
        <taxon>Rhizophora</taxon>
    </lineage>
</organism>
<proteinExistence type="predicted"/>
<sequence length="112" mass="12640">MVSHPLLNLKGPTLGFLMETSARIVVFAFLRKVPLESSMLLMLTNGSLILRTVKPSTKATVARIDKIAMTQPQHLMQFCRRWNPRSGNMDSPSSPRYWNWIDLEAKGSPSLL</sequence>
<dbReference type="EMBL" id="GGEC01083782">
    <property type="protein sequence ID" value="MBX64266.1"/>
    <property type="molecule type" value="Transcribed_RNA"/>
</dbReference>
<evidence type="ECO:0000313" key="1">
    <source>
        <dbReference type="EMBL" id="MBX64266.1"/>
    </source>
</evidence>
<reference evidence="1" key="1">
    <citation type="submission" date="2018-02" db="EMBL/GenBank/DDBJ databases">
        <title>Rhizophora mucronata_Transcriptome.</title>
        <authorList>
            <person name="Meera S.P."/>
            <person name="Sreeshan A."/>
            <person name="Augustine A."/>
        </authorList>
    </citation>
    <scope>NUCLEOTIDE SEQUENCE</scope>
    <source>
        <tissue evidence="1">Leaf</tissue>
    </source>
</reference>
<dbReference type="AlphaFoldDB" id="A0A2P2QB98"/>
<accession>A0A2P2QB98</accession>
<protein>
    <submittedName>
        <fullName evidence="1">Uncharacterized protein</fullName>
    </submittedName>
</protein>
<name>A0A2P2QB98_RHIMU</name>